<evidence type="ECO:0000259" key="2">
    <source>
        <dbReference type="Pfam" id="PF22725"/>
    </source>
</evidence>
<dbReference type="Gene3D" id="3.40.50.720">
    <property type="entry name" value="NAD(P)-binding Rossmann-like Domain"/>
    <property type="match status" value="1"/>
</dbReference>
<dbReference type="AlphaFoldDB" id="A0A840ATT1"/>
<dbReference type="InterPro" id="IPR055170">
    <property type="entry name" value="GFO_IDH_MocA-like_dom"/>
</dbReference>
<dbReference type="PANTHER" id="PTHR43708">
    <property type="entry name" value="CONSERVED EXPRESSED OXIDOREDUCTASE (EUROFUNG)"/>
    <property type="match status" value="1"/>
</dbReference>
<dbReference type="InterPro" id="IPR000683">
    <property type="entry name" value="Gfo/Idh/MocA-like_OxRdtase_N"/>
</dbReference>
<dbReference type="RefSeq" id="WP_183399454.1">
    <property type="nucleotide sequence ID" value="NZ_JACIDS010000003.1"/>
</dbReference>
<dbReference type="Pfam" id="PF22725">
    <property type="entry name" value="GFO_IDH_MocA_C3"/>
    <property type="match status" value="1"/>
</dbReference>
<dbReference type="InterPro" id="IPR036291">
    <property type="entry name" value="NAD(P)-bd_dom_sf"/>
</dbReference>
<feature type="domain" description="GFO/IDH/MocA-like oxidoreductase" evidence="2">
    <location>
        <begin position="133"/>
        <end position="255"/>
    </location>
</feature>
<feature type="domain" description="Gfo/Idh/MocA-like oxidoreductase N-terminal" evidence="1">
    <location>
        <begin position="5"/>
        <end position="122"/>
    </location>
</feature>
<dbReference type="Gene3D" id="3.30.360.10">
    <property type="entry name" value="Dihydrodipicolinate Reductase, domain 2"/>
    <property type="match status" value="1"/>
</dbReference>
<comment type="caution">
    <text evidence="3">The sequence shown here is derived from an EMBL/GenBank/DDBJ whole genome shotgun (WGS) entry which is preliminary data.</text>
</comment>
<dbReference type="GO" id="GO:0000166">
    <property type="term" value="F:nucleotide binding"/>
    <property type="evidence" value="ECO:0007669"/>
    <property type="project" value="InterPro"/>
</dbReference>
<protein>
    <submittedName>
        <fullName evidence="3">Putative dehydrogenase</fullName>
    </submittedName>
</protein>
<dbReference type="PANTHER" id="PTHR43708:SF8">
    <property type="entry name" value="OXIDOREDUCTASE"/>
    <property type="match status" value="1"/>
</dbReference>
<dbReference type="InterPro" id="IPR051317">
    <property type="entry name" value="Gfo/Idh/MocA_oxidoreduct"/>
</dbReference>
<dbReference type="SUPFAM" id="SSF51735">
    <property type="entry name" value="NAD(P)-binding Rossmann-fold domains"/>
    <property type="match status" value="1"/>
</dbReference>
<accession>A0A840ATT1</accession>
<dbReference type="EMBL" id="JACIDS010000003">
    <property type="protein sequence ID" value="MBB3931845.1"/>
    <property type="molecule type" value="Genomic_DNA"/>
</dbReference>
<dbReference type="Pfam" id="PF01408">
    <property type="entry name" value="GFO_IDH_MocA"/>
    <property type="match status" value="1"/>
</dbReference>
<evidence type="ECO:0000313" key="3">
    <source>
        <dbReference type="EMBL" id="MBB3931845.1"/>
    </source>
</evidence>
<sequence>MTHRRAAVIGCGFFSQNHLNAWNDLSERCSIVAVCDIDRAKAEAAARRFGVPKSYTNVDEMLANESLDFVDIATTAPSHLALAEACAAKGVPVIVQKPLAPDWTDARALVAALDRAGLPMMVHENFRFQAPLLRAAELVKSGAIGKVVWGRFSFRTGYDIYAGQPYLAEVERFAILDVGIHVLDVARVFMGEAESVACRTQQVRPGIKGEDHATVLLGHVGGGTSVCEISYASHPEPDPFPFMIFELDGEAGSLRVDAGCKIVWKNASGTHHETAAPEAVAWGSEPWTVVQDSVRATQRHWLDCLDSGAVAATSGHDNLKTFALVEAAYASAASGQIVRPASID</sequence>
<proteinExistence type="predicted"/>
<keyword evidence="4" id="KW-1185">Reference proteome</keyword>
<evidence type="ECO:0000259" key="1">
    <source>
        <dbReference type="Pfam" id="PF01408"/>
    </source>
</evidence>
<dbReference type="Proteomes" id="UP000553963">
    <property type="component" value="Unassembled WGS sequence"/>
</dbReference>
<reference evidence="3 4" key="1">
    <citation type="submission" date="2020-08" db="EMBL/GenBank/DDBJ databases">
        <title>Genomic Encyclopedia of Type Strains, Phase IV (KMG-IV): sequencing the most valuable type-strain genomes for metagenomic binning, comparative biology and taxonomic classification.</title>
        <authorList>
            <person name="Goeker M."/>
        </authorList>
    </citation>
    <scope>NUCLEOTIDE SEQUENCE [LARGE SCALE GENOMIC DNA]</scope>
    <source>
        <strain evidence="3 4">DSM 25966</strain>
    </source>
</reference>
<gene>
    <name evidence="3" type="ORF">GGR25_002895</name>
</gene>
<dbReference type="SUPFAM" id="SSF55347">
    <property type="entry name" value="Glyceraldehyde-3-phosphate dehydrogenase-like, C-terminal domain"/>
    <property type="match status" value="1"/>
</dbReference>
<name>A0A840ATT1_9HYPH</name>
<organism evidence="3 4">
    <name type="scientific">Kaistia hirudinis</name>
    <dbReference type="NCBI Taxonomy" id="1293440"/>
    <lineage>
        <taxon>Bacteria</taxon>
        <taxon>Pseudomonadati</taxon>
        <taxon>Pseudomonadota</taxon>
        <taxon>Alphaproteobacteria</taxon>
        <taxon>Hyphomicrobiales</taxon>
        <taxon>Kaistiaceae</taxon>
        <taxon>Kaistia</taxon>
    </lineage>
</organism>
<evidence type="ECO:0000313" key="4">
    <source>
        <dbReference type="Proteomes" id="UP000553963"/>
    </source>
</evidence>